<proteinExistence type="predicted"/>
<dbReference type="AlphaFoldDB" id="A0AAW8YGX3"/>
<evidence type="ECO:0000313" key="1">
    <source>
        <dbReference type="EMBL" id="MDV2620749.1"/>
    </source>
</evidence>
<gene>
    <name evidence="1" type="ORF">R0G89_03255</name>
</gene>
<dbReference type="Proteomes" id="UP001280897">
    <property type="component" value="Unassembled WGS sequence"/>
</dbReference>
<organism evidence="1 2">
    <name type="scientific">Pediococcus acidilactici</name>
    <dbReference type="NCBI Taxonomy" id="1254"/>
    <lineage>
        <taxon>Bacteria</taxon>
        <taxon>Bacillati</taxon>
        <taxon>Bacillota</taxon>
        <taxon>Bacilli</taxon>
        <taxon>Lactobacillales</taxon>
        <taxon>Lactobacillaceae</taxon>
        <taxon>Pediococcus</taxon>
        <taxon>Pediococcus acidilactici group</taxon>
    </lineage>
</organism>
<dbReference type="EMBL" id="JAWJAV010000002">
    <property type="protein sequence ID" value="MDV2620749.1"/>
    <property type="molecule type" value="Genomic_DNA"/>
</dbReference>
<sequence length="282" mass="32835">MINRQEVFNLIRDRIWIYQSVMNSDPNPILLTLTGSDEETTKSFFSLYFHEDGRVSAATKVGFFPNEFANWDFDEATQEIIFINRDDQSELRASLPQELSYGGLDAIKLKNEQADADRTIQFVNNPEFDRFEITKSSLSGKKVFIAPRANYEPYFRFSMRWNGFNIKLTTHSAPSVEFFSDAYDHLVAHPHVEEIILSQKNKDIIEFPRDQKLLFLNNQGTPSFEYLSGNRSAIMELLIVILSENNLRLFDDGDQRDETTMLQDILTNHFQGRYELKDLPEF</sequence>
<reference evidence="1" key="2">
    <citation type="submission" date="2023-10" db="EMBL/GenBank/DDBJ databases">
        <authorList>
            <person name="Khurajog B."/>
        </authorList>
    </citation>
    <scope>NUCLEOTIDE SEQUENCE</scope>
    <source>
        <strain evidence="1">BF9</strain>
    </source>
</reference>
<accession>A0AAW8YGX3</accession>
<reference evidence="1" key="1">
    <citation type="journal article" date="2023" name="PeerJ">
        <title>Selection and evaluation of lactic acid bacteria from chicken feces in Thailand as potential probiotics.</title>
        <authorList>
            <person name="Khurajog B."/>
            <person name="Disastra Y."/>
            <person name="Lawwyne L.D."/>
            <person name="Sirichokchatchawan W."/>
            <person name="Niyomtham W."/>
            <person name="Yindee J."/>
            <person name="Hampson D.J."/>
            <person name="Prapasarakul N."/>
        </authorList>
    </citation>
    <scope>NUCLEOTIDE SEQUENCE</scope>
    <source>
        <strain evidence="1">BF9</strain>
    </source>
</reference>
<protein>
    <submittedName>
        <fullName evidence="1">Uncharacterized protein</fullName>
    </submittedName>
</protein>
<name>A0AAW8YGX3_PEDAC</name>
<comment type="caution">
    <text evidence="1">The sequence shown here is derived from an EMBL/GenBank/DDBJ whole genome shotgun (WGS) entry which is preliminary data.</text>
</comment>
<dbReference type="RefSeq" id="WP_160185627.1">
    <property type="nucleotide sequence ID" value="NZ_CP096031.1"/>
</dbReference>
<evidence type="ECO:0000313" key="2">
    <source>
        <dbReference type="Proteomes" id="UP001280897"/>
    </source>
</evidence>